<feature type="transmembrane region" description="Helical" evidence="8">
    <location>
        <begin position="20"/>
        <end position="38"/>
    </location>
</feature>
<evidence type="ECO:0000313" key="9">
    <source>
        <dbReference type="EMBL" id="MCK9686224.1"/>
    </source>
</evidence>
<keyword evidence="2" id="KW-1003">Cell membrane</keyword>
<feature type="transmembrane region" description="Helical" evidence="8">
    <location>
        <begin position="255"/>
        <end position="272"/>
    </location>
</feature>
<evidence type="ECO:0000313" key="10">
    <source>
        <dbReference type="Proteomes" id="UP001139353"/>
    </source>
</evidence>
<organism evidence="9 10">
    <name type="scientific">Scleromatobacter humisilvae</name>
    <dbReference type="NCBI Taxonomy" id="2897159"/>
    <lineage>
        <taxon>Bacteria</taxon>
        <taxon>Pseudomonadati</taxon>
        <taxon>Pseudomonadota</taxon>
        <taxon>Betaproteobacteria</taxon>
        <taxon>Burkholderiales</taxon>
        <taxon>Sphaerotilaceae</taxon>
        <taxon>Scleromatobacter</taxon>
    </lineage>
</organism>
<protein>
    <submittedName>
        <fullName evidence="9">Exosortase/archaeosortase family protein</fullName>
    </submittedName>
</protein>
<dbReference type="GO" id="GO:0008233">
    <property type="term" value="F:peptidase activity"/>
    <property type="evidence" value="ECO:0007669"/>
    <property type="project" value="UniProtKB-KW"/>
</dbReference>
<dbReference type="Pfam" id="PF09721">
    <property type="entry name" value="Exosortase_EpsH"/>
    <property type="match status" value="1"/>
</dbReference>
<dbReference type="InterPro" id="IPR019127">
    <property type="entry name" value="Exosortase"/>
</dbReference>
<comment type="subcellular location">
    <subcellularLocation>
        <location evidence="1">Cell membrane</location>
        <topology evidence="1">Multi-pass membrane protein</topology>
    </subcellularLocation>
</comment>
<dbReference type="EMBL" id="JAJLJH010000002">
    <property type="protein sequence ID" value="MCK9686224.1"/>
    <property type="molecule type" value="Genomic_DNA"/>
</dbReference>
<evidence type="ECO:0000256" key="3">
    <source>
        <dbReference type="ARBA" id="ARBA00022670"/>
    </source>
</evidence>
<keyword evidence="5" id="KW-0378">Hydrolase</keyword>
<proteinExistence type="predicted"/>
<dbReference type="InterPro" id="IPR026392">
    <property type="entry name" value="Exo/Archaeosortase_dom"/>
</dbReference>
<feature type="transmembrane region" description="Helical" evidence="8">
    <location>
        <begin position="215"/>
        <end position="239"/>
    </location>
</feature>
<keyword evidence="10" id="KW-1185">Reference proteome</keyword>
<dbReference type="AlphaFoldDB" id="A0A9X2C1Y0"/>
<dbReference type="RefSeq" id="WP_275682253.1">
    <property type="nucleotide sequence ID" value="NZ_JAJLJH010000002.1"/>
</dbReference>
<keyword evidence="6 8" id="KW-1133">Transmembrane helix</keyword>
<gene>
    <name evidence="9" type="ORF">LPC04_10955</name>
</gene>
<dbReference type="Proteomes" id="UP001139353">
    <property type="component" value="Unassembled WGS sequence"/>
</dbReference>
<evidence type="ECO:0000256" key="8">
    <source>
        <dbReference type="SAM" id="Phobius"/>
    </source>
</evidence>
<dbReference type="GO" id="GO:0005886">
    <property type="term" value="C:plasma membrane"/>
    <property type="evidence" value="ECO:0007669"/>
    <property type="project" value="UniProtKB-SubCell"/>
</dbReference>
<name>A0A9X2C1Y0_9BURK</name>
<evidence type="ECO:0000256" key="5">
    <source>
        <dbReference type="ARBA" id="ARBA00022801"/>
    </source>
</evidence>
<evidence type="ECO:0000256" key="6">
    <source>
        <dbReference type="ARBA" id="ARBA00022989"/>
    </source>
</evidence>
<evidence type="ECO:0000256" key="7">
    <source>
        <dbReference type="ARBA" id="ARBA00023136"/>
    </source>
</evidence>
<dbReference type="NCBIfam" id="TIGR04178">
    <property type="entry name" value="exo_archaeo"/>
    <property type="match status" value="1"/>
</dbReference>
<keyword evidence="4 8" id="KW-0812">Transmembrane</keyword>
<accession>A0A9X2C1Y0</accession>
<reference evidence="9" key="1">
    <citation type="submission" date="2021-11" db="EMBL/GenBank/DDBJ databases">
        <title>BS-T2-15 a new species belonging to the Comamonadaceae family isolated from the soil of a French oak forest.</title>
        <authorList>
            <person name="Mieszkin S."/>
            <person name="Alain K."/>
        </authorList>
    </citation>
    <scope>NUCLEOTIDE SEQUENCE</scope>
    <source>
        <strain evidence="9">BS-T2-15</strain>
    </source>
</reference>
<evidence type="ECO:0000256" key="1">
    <source>
        <dbReference type="ARBA" id="ARBA00004651"/>
    </source>
</evidence>
<comment type="caution">
    <text evidence="9">The sequence shown here is derived from an EMBL/GenBank/DDBJ whole genome shotgun (WGS) entry which is preliminary data.</text>
</comment>
<evidence type="ECO:0000256" key="4">
    <source>
        <dbReference type="ARBA" id="ARBA00022692"/>
    </source>
</evidence>
<dbReference type="GO" id="GO:0006508">
    <property type="term" value="P:proteolysis"/>
    <property type="evidence" value="ECO:0007669"/>
    <property type="project" value="UniProtKB-KW"/>
</dbReference>
<sequence length="500" mass="54226">MTSVDAGVQRTTGEGDRRVAAYAAVGCGIAALVMAPTCEELARTWRDDSAFQWCWLVVPAVLHGLSQRVRANRAAPDLRGLWATVPAAMLWWLSDLMHIAVVQQLALVIAFHGIARSALGRHLYRECFATLALLFLMVPSADVLQPVLRNLTLRGIDLFAVVAGMPHRVDGYEVAIGAQHYIVIDECSGLASVTLSMFLGFFFGTLLYRSIWKVLSLAVLAALVGVASNLVRVVAIVWIDWARGSQMNLTAHAEIQWLSVLAVLVLMLFALARLRGDAASPLPAGALQSAVRRRDRFAPMLTGLSVPLTVWALTATGQALGAASADRDRPGPQAMLPLPATLAGAARTDAGLRWTIDAVHATATSAAIYRRDRLEIRASVVETLSPEAKLPRWQMPVGPSGRWHDMQTRRVIQCDSHGCVTYGRAILQGTQVEERRDMETAYCDAVLMTDSVLRIRAAQAWSRLQGLADPQRSVMLVVDGDGLSDGEAAGALRLLCGMRR</sequence>
<evidence type="ECO:0000256" key="2">
    <source>
        <dbReference type="ARBA" id="ARBA00022475"/>
    </source>
</evidence>
<keyword evidence="7 8" id="KW-0472">Membrane</keyword>
<feature type="transmembrane region" description="Helical" evidence="8">
    <location>
        <begin position="189"/>
        <end position="208"/>
    </location>
</feature>
<feature type="transmembrane region" description="Helical" evidence="8">
    <location>
        <begin position="123"/>
        <end position="141"/>
    </location>
</feature>
<feature type="transmembrane region" description="Helical" evidence="8">
    <location>
        <begin position="89"/>
        <end position="111"/>
    </location>
</feature>
<keyword evidence="3" id="KW-0645">Protease</keyword>